<gene>
    <name evidence="2" type="ORF">GWK47_008822</name>
</gene>
<proteinExistence type="predicted"/>
<dbReference type="PANTHER" id="PTHR21301:SF10">
    <property type="entry name" value="REVERSE TRANSCRIPTASE DOMAIN-CONTAINING PROTEIN"/>
    <property type="match status" value="1"/>
</dbReference>
<dbReference type="Proteomes" id="UP000770661">
    <property type="component" value="Unassembled WGS sequence"/>
</dbReference>
<dbReference type="PANTHER" id="PTHR21301">
    <property type="entry name" value="REVERSE TRANSCRIPTASE"/>
    <property type="match status" value="1"/>
</dbReference>
<organism evidence="2 3">
    <name type="scientific">Chionoecetes opilio</name>
    <name type="common">Atlantic snow crab</name>
    <name type="synonym">Cancer opilio</name>
    <dbReference type="NCBI Taxonomy" id="41210"/>
    <lineage>
        <taxon>Eukaryota</taxon>
        <taxon>Metazoa</taxon>
        <taxon>Ecdysozoa</taxon>
        <taxon>Arthropoda</taxon>
        <taxon>Crustacea</taxon>
        <taxon>Multicrustacea</taxon>
        <taxon>Malacostraca</taxon>
        <taxon>Eumalacostraca</taxon>
        <taxon>Eucarida</taxon>
        <taxon>Decapoda</taxon>
        <taxon>Pleocyemata</taxon>
        <taxon>Brachyura</taxon>
        <taxon>Eubrachyura</taxon>
        <taxon>Majoidea</taxon>
        <taxon>Majidae</taxon>
        <taxon>Chionoecetes</taxon>
    </lineage>
</organism>
<evidence type="ECO:0000313" key="3">
    <source>
        <dbReference type="Proteomes" id="UP000770661"/>
    </source>
</evidence>
<sequence length="417" mass="47574">MSGAQRTQWLLSMPACAVDVNMAMQEFMETICATSEQHKEATDARQKKDKLDTLYLLGFLQERNPFALDPLLRNIVTGVTADQTVNAHKAAEVGRKVLESMEGKNVMEYTFRKKNQVVTLGHRVSAKVDDEMLHVDYQLFFQRLIMVAPDVMDDIEGIFQYELCSPPSSLFETNGLLPEANKPSLADAVGKFAQSTDMSAHQDEDGMCYVIDGGSLLQRLPWSRNVTFGSICQRYVDYVHEKYRDPTVVFDGYEAGPSTKDNTHKRRSRGMIEQLKLCLQDTSGLTFTIESSSDKSMPFLDVLVTQEEESFITNVYVKPTNTGHCLNGESECPQRYKDSTIGAYIRRALTHCSTWQLMHKEIERSTQVLINNGFSERDINRQTKKILENWYNPNATKKSHDITIFYRAFFSTRKKKE</sequence>
<reference evidence="2" key="1">
    <citation type="submission" date="2020-07" db="EMBL/GenBank/DDBJ databases">
        <title>The High-quality genome of the commercially important snow crab, Chionoecetes opilio.</title>
        <authorList>
            <person name="Jeong J.-H."/>
            <person name="Ryu S."/>
        </authorList>
    </citation>
    <scope>NUCLEOTIDE SEQUENCE</scope>
    <source>
        <strain evidence="2">MADBK_172401_WGS</strain>
        <tissue evidence="2">Digestive gland</tissue>
    </source>
</reference>
<dbReference type="AlphaFoldDB" id="A0A8J5CNF9"/>
<dbReference type="InterPro" id="IPR058912">
    <property type="entry name" value="HTH_animal"/>
</dbReference>
<dbReference type="EMBL" id="JACEEZ010018548">
    <property type="protein sequence ID" value="KAG0716794.1"/>
    <property type="molecule type" value="Genomic_DNA"/>
</dbReference>
<dbReference type="Pfam" id="PF26215">
    <property type="entry name" value="HTH_animal"/>
    <property type="match status" value="1"/>
</dbReference>
<comment type="caution">
    <text evidence="2">The sequence shown here is derived from an EMBL/GenBank/DDBJ whole genome shotgun (WGS) entry which is preliminary data.</text>
</comment>
<evidence type="ECO:0000259" key="1">
    <source>
        <dbReference type="Pfam" id="PF26215"/>
    </source>
</evidence>
<keyword evidence="3" id="KW-1185">Reference proteome</keyword>
<evidence type="ECO:0000313" key="2">
    <source>
        <dbReference type="EMBL" id="KAG0716794.1"/>
    </source>
</evidence>
<feature type="domain" description="Helix-turn-helix" evidence="1">
    <location>
        <begin position="325"/>
        <end position="383"/>
    </location>
</feature>
<protein>
    <recommendedName>
        <fullName evidence="1">Helix-turn-helix domain-containing protein</fullName>
    </recommendedName>
</protein>
<accession>A0A8J5CNF9</accession>
<dbReference type="OrthoDB" id="10053630at2759"/>
<name>A0A8J5CNF9_CHIOP</name>